<evidence type="ECO:0000256" key="4">
    <source>
        <dbReference type="ARBA" id="ARBA00022692"/>
    </source>
</evidence>
<keyword evidence="8" id="KW-0067">ATP-binding</keyword>
<evidence type="ECO:0000259" key="12">
    <source>
        <dbReference type="Pfam" id="PF02222"/>
    </source>
</evidence>
<gene>
    <name evidence="13" type="ORF">TEA_025250</name>
</gene>
<evidence type="ECO:0000256" key="2">
    <source>
        <dbReference type="ARBA" id="ARBA00009592"/>
    </source>
</evidence>
<accession>A0A4S4EVX8</accession>
<evidence type="ECO:0000256" key="1">
    <source>
        <dbReference type="ARBA" id="ARBA00004479"/>
    </source>
</evidence>
<keyword evidence="14" id="KW-1185">Reference proteome</keyword>
<evidence type="ECO:0000256" key="11">
    <source>
        <dbReference type="ARBA" id="ARBA00023180"/>
    </source>
</evidence>
<evidence type="ECO:0000256" key="9">
    <source>
        <dbReference type="ARBA" id="ARBA00022989"/>
    </source>
</evidence>
<proteinExistence type="inferred from homology"/>
<dbReference type="Proteomes" id="UP000306102">
    <property type="component" value="Unassembled WGS sequence"/>
</dbReference>
<keyword evidence="5" id="KW-0732">Signal</keyword>
<dbReference type="Gene3D" id="3.30.1490.20">
    <property type="entry name" value="ATP-grasp fold, A domain"/>
    <property type="match status" value="1"/>
</dbReference>
<evidence type="ECO:0000256" key="5">
    <source>
        <dbReference type="ARBA" id="ARBA00022729"/>
    </source>
</evidence>
<dbReference type="Pfam" id="PF02222">
    <property type="entry name" value="ATP-grasp"/>
    <property type="match status" value="1"/>
</dbReference>
<keyword evidence="9" id="KW-1133">Transmembrane helix</keyword>
<organism evidence="13 14">
    <name type="scientific">Camellia sinensis var. sinensis</name>
    <name type="common">China tea</name>
    <dbReference type="NCBI Taxonomy" id="542762"/>
    <lineage>
        <taxon>Eukaryota</taxon>
        <taxon>Viridiplantae</taxon>
        <taxon>Streptophyta</taxon>
        <taxon>Embryophyta</taxon>
        <taxon>Tracheophyta</taxon>
        <taxon>Spermatophyta</taxon>
        <taxon>Magnoliopsida</taxon>
        <taxon>eudicotyledons</taxon>
        <taxon>Gunneridae</taxon>
        <taxon>Pentapetalae</taxon>
        <taxon>asterids</taxon>
        <taxon>Ericales</taxon>
        <taxon>Theaceae</taxon>
        <taxon>Camellia</taxon>
    </lineage>
</organism>
<keyword evidence="7" id="KW-0547">Nucleotide-binding</keyword>
<keyword evidence="3" id="KW-0433">Leucine-rich repeat</keyword>
<evidence type="ECO:0000256" key="7">
    <source>
        <dbReference type="ARBA" id="ARBA00022741"/>
    </source>
</evidence>
<evidence type="ECO:0000256" key="6">
    <source>
        <dbReference type="ARBA" id="ARBA00022737"/>
    </source>
</evidence>
<keyword evidence="4" id="KW-0812">Transmembrane</keyword>
<dbReference type="AlphaFoldDB" id="A0A4S4EVX8"/>
<dbReference type="GO" id="GO:0016020">
    <property type="term" value="C:membrane"/>
    <property type="evidence" value="ECO:0007669"/>
    <property type="project" value="UniProtKB-SubCell"/>
</dbReference>
<evidence type="ECO:0000256" key="3">
    <source>
        <dbReference type="ARBA" id="ARBA00022614"/>
    </source>
</evidence>
<evidence type="ECO:0000256" key="10">
    <source>
        <dbReference type="ARBA" id="ARBA00023136"/>
    </source>
</evidence>
<dbReference type="InterPro" id="IPR046956">
    <property type="entry name" value="RLP23-like"/>
</dbReference>
<feature type="domain" description="ATP-grasp fold ATP-dependent carboxylate-amine ligase-type" evidence="12">
    <location>
        <begin position="429"/>
        <end position="490"/>
    </location>
</feature>
<reference evidence="13 14" key="1">
    <citation type="journal article" date="2018" name="Proc. Natl. Acad. Sci. U.S.A.">
        <title>Draft genome sequence of Camellia sinensis var. sinensis provides insights into the evolution of the tea genome and tea quality.</title>
        <authorList>
            <person name="Wei C."/>
            <person name="Yang H."/>
            <person name="Wang S."/>
            <person name="Zhao J."/>
            <person name="Liu C."/>
            <person name="Gao L."/>
            <person name="Xia E."/>
            <person name="Lu Y."/>
            <person name="Tai Y."/>
            <person name="She G."/>
            <person name="Sun J."/>
            <person name="Cao H."/>
            <person name="Tong W."/>
            <person name="Gao Q."/>
            <person name="Li Y."/>
            <person name="Deng W."/>
            <person name="Jiang X."/>
            <person name="Wang W."/>
            <person name="Chen Q."/>
            <person name="Zhang S."/>
            <person name="Li H."/>
            <person name="Wu J."/>
            <person name="Wang P."/>
            <person name="Li P."/>
            <person name="Shi C."/>
            <person name="Zheng F."/>
            <person name="Jian J."/>
            <person name="Huang B."/>
            <person name="Shan D."/>
            <person name="Shi M."/>
            <person name="Fang C."/>
            <person name="Yue Y."/>
            <person name="Li F."/>
            <person name="Li D."/>
            <person name="Wei S."/>
            <person name="Han B."/>
            <person name="Jiang C."/>
            <person name="Yin Y."/>
            <person name="Xia T."/>
            <person name="Zhang Z."/>
            <person name="Bennetzen J.L."/>
            <person name="Zhao S."/>
            <person name="Wan X."/>
        </authorList>
    </citation>
    <scope>NUCLEOTIDE SEQUENCE [LARGE SCALE GENOMIC DNA]</scope>
    <source>
        <strain evidence="14">cv. Shuchazao</strain>
        <tissue evidence="13">Leaf</tissue>
    </source>
</reference>
<keyword evidence="10" id="KW-0472">Membrane</keyword>
<dbReference type="SUPFAM" id="SSF52058">
    <property type="entry name" value="L domain-like"/>
    <property type="match status" value="1"/>
</dbReference>
<comment type="caution">
    <text evidence="13">The sequence shown here is derived from an EMBL/GenBank/DDBJ whole genome shotgun (WGS) entry which is preliminary data.</text>
</comment>
<dbReference type="FunFam" id="3.80.10.10:FF:000111">
    <property type="entry name" value="LRR receptor-like serine/threonine-protein kinase ERECTA"/>
    <property type="match status" value="1"/>
</dbReference>
<dbReference type="InterPro" id="IPR001611">
    <property type="entry name" value="Leu-rich_rpt"/>
</dbReference>
<sequence length="544" mass="60294">MKPALGLSSRVEEDAKTKCIARERQALLKFKDALIDEYDILSSWGSEEIKKIVANGVELGATTTLVIHLDLSAVNLSKAIDWVQSINNLPLLKELSWLFNFSSSLIDIDLFDIQLKGPIPDPFGGMISLTNLNLSLNHLEGALPKSFANLSRLQSLDLAGNNLTEELHQFLQKLFGAEDSLQVFYIEDALVLWKGQESEYKSTLGLVKSIDLSDNNLAGKIPKQVGSLAVLVSLNLSRNDLTGNIIQEVGQMKMLESLDLSANELSGAIPTSLADLNFLSVLNLSNNRLSGKISISTQLQSFDPSVYSGNRELCGLPLPKCPGEEVVVEPPVLVRGKDKRIQEDDDKFITTGFYVYFASYLQLIAAKIYLYARLHLRETRASSSELAEPTVTRPSTYFLNSNARINFSRKFIFHVMAFHFLILCRQIYDFESAKRAGELFGYPLMIKSRRLAYDGHGNAAAKSEEETASAANVLGGYDRALYVEKWAPFVKVYVASNLQLIGLKIYLYGSWATPERDKSGDLGAYNAELSALTVTRPSMYCLKG</sequence>
<evidence type="ECO:0000313" key="13">
    <source>
        <dbReference type="EMBL" id="THG20506.1"/>
    </source>
</evidence>
<dbReference type="STRING" id="542762.A0A4S4EVX8"/>
<dbReference type="InterPro" id="IPR013815">
    <property type="entry name" value="ATP_grasp_subdomain_1"/>
</dbReference>
<protein>
    <recommendedName>
        <fullName evidence="12">ATP-grasp fold ATP-dependent carboxylate-amine ligase-type domain-containing protein</fullName>
    </recommendedName>
</protein>
<dbReference type="GO" id="GO:0005524">
    <property type="term" value="F:ATP binding"/>
    <property type="evidence" value="ECO:0007669"/>
    <property type="project" value="UniProtKB-KW"/>
</dbReference>
<dbReference type="PRINTS" id="PR00019">
    <property type="entry name" value="LEURICHRPT"/>
</dbReference>
<comment type="subcellular location">
    <subcellularLocation>
        <location evidence="1">Membrane</location>
        <topology evidence="1">Single-pass type I membrane protein</topology>
    </subcellularLocation>
</comment>
<dbReference type="SUPFAM" id="SSF56059">
    <property type="entry name" value="Glutathione synthetase ATP-binding domain-like"/>
    <property type="match status" value="1"/>
</dbReference>
<dbReference type="Pfam" id="PF00560">
    <property type="entry name" value="LRR_1"/>
    <property type="match status" value="4"/>
</dbReference>
<dbReference type="PANTHER" id="PTHR48063">
    <property type="entry name" value="LRR RECEPTOR-LIKE KINASE"/>
    <property type="match status" value="1"/>
</dbReference>
<evidence type="ECO:0000313" key="14">
    <source>
        <dbReference type="Proteomes" id="UP000306102"/>
    </source>
</evidence>
<dbReference type="InterPro" id="IPR032675">
    <property type="entry name" value="LRR_dom_sf"/>
</dbReference>
<dbReference type="Gene3D" id="3.80.10.10">
    <property type="entry name" value="Ribonuclease Inhibitor"/>
    <property type="match status" value="2"/>
</dbReference>
<dbReference type="EMBL" id="SDRB02001877">
    <property type="protein sequence ID" value="THG20506.1"/>
    <property type="molecule type" value="Genomic_DNA"/>
</dbReference>
<dbReference type="InterPro" id="IPR003135">
    <property type="entry name" value="ATP-grasp_carboxylate-amine"/>
</dbReference>
<dbReference type="Pfam" id="PF13855">
    <property type="entry name" value="LRR_8"/>
    <property type="match status" value="1"/>
</dbReference>
<name>A0A4S4EVX8_CAMSN</name>
<keyword evidence="11" id="KW-0325">Glycoprotein</keyword>
<evidence type="ECO:0000256" key="8">
    <source>
        <dbReference type="ARBA" id="ARBA00022840"/>
    </source>
</evidence>
<dbReference type="PANTHER" id="PTHR48063:SF101">
    <property type="entry name" value="LRR RECEPTOR-LIKE SERINE_THREONINE-PROTEIN KINASE FLS2"/>
    <property type="match status" value="1"/>
</dbReference>
<keyword evidence="6" id="KW-0677">Repeat</keyword>
<comment type="similarity">
    <text evidence="2">Belongs to the RLP family.</text>
</comment>